<evidence type="ECO:0000256" key="2">
    <source>
        <dbReference type="SAM" id="MobiDB-lite"/>
    </source>
</evidence>
<dbReference type="Proteomes" id="UP000054166">
    <property type="component" value="Unassembled WGS sequence"/>
</dbReference>
<accession>A0A0C3BCT8</accession>
<evidence type="ECO:0000313" key="4">
    <source>
        <dbReference type="Proteomes" id="UP000054166"/>
    </source>
</evidence>
<keyword evidence="4" id="KW-1185">Reference proteome</keyword>
<dbReference type="OrthoDB" id="548949at2759"/>
<dbReference type="Gene3D" id="2.130.10.10">
    <property type="entry name" value="YVTN repeat-like/Quinoprotein amine dehydrogenase"/>
    <property type="match status" value="1"/>
</dbReference>
<dbReference type="EMBL" id="KN832988">
    <property type="protein sequence ID" value="KIM84123.1"/>
    <property type="molecule type" value="Genomic_DNA"/>
</dbReference>
<name>A0A0C3BCT8_PILCF</name>
<feature type="compositionally biased region" description="Basic and acidic residues" evidence="2">
    <location>
        <begin position="534"/>
        <end position="544"/>
    </location>
</feature>
<sequence length="618" mass="68079">MASSQKIFVDYLAKLAELERRLEEFESDDELQEEDSSNKHAIFFGILRESCALVRDAEASEASNFTIVVDRVGHLINNAINLAYGDPGICTSIPSFAHTEDARAPMIKDRSPKGFMSPIPEGSTGSRKFPTPPPPWITTMRPHPATTPLARFREEIPMLSAEPSTPLANIIYQARCEVGSRSICMPIQFSFSSGGSCLAMPSMSGYKNRVPVLTYLLLDEGDVPSTRSVRVGLSDVAYDSTTDEQRKLIFIADHSRIKSYAWGSPSEGGTGENFAQTVPMHTLSSKDGGKGPLAVVNGRLLRSSEGLLSVWNIDTLETHVGNGKALIGGKFDPSDSWRDDPENIERSFGSVPDASVTFQDTTLYPDRWHCHPSNAGAMLCTSQPQDPPFAYYCVSLDIETGKTIGRYLGHGDSIESFSTSAADQNVFVTGAHDGYARLYDVRHPLPVLTLDVGYQHEICSSALITHPDGIATVFTGQEESEQIKMWDIRARTAVYELATGNNAVVALAWDNTHHSLYAATECRYVDRMGGHHGYRKAEIPKPRTENLTGGEADDEESGGDIEVDRDDEDEDASFGKKWPRKAMHSEDYFGYPFDAAGHRLYRYAFKEHANPNVLPSWG</sequence>
<feature type="region of interest" description="Disordered" evidence="2">
    <location>
        <begin position="534"/>
        <end position="578"/>
    </location>
</feature>
<evidence type="ECO:0000313" key="3">
    <source>
        <dbReference type="EMBL" id="KIM84123.1"/>
    </source>
</evidence>
<feature type="region of interest" description="Disordered" evidence="2">
    <location>
        <begin position="117"/>
        <end position="142"/>
    </location>
</feature>
<dbReference type="AlphaFoldDB" id="A0A0C3BCT8"/>
<proteinExistence type="predicted"/>
<evidence type="ECO:0000256" key="1">
    <source>
        <dbReference type="SAM" id="Coils"/>
    </source>
</evidence>
<reference evidence="4" key="2">
    <citation type="submission" date="2015-01" db="EMBL/GenBank/DDBJ databases">
        <title>Evolutionary Origins and Diversification of the Mycorrhizal Mutualists.</title>
        <authorList>
            <consortium name="DOE Joint Genome Institute"/>
            <consortium name="Mycorrhizal Genomics Consortium"/>
            <person name="Kohler A."/>
            <person name="Kuo A."/>
            <person name="Nagy L.G."/>
            <person name="Floudas D."/>
            <person name="Copeland A."/>
            <person name="Barry K.W."/>
            <person name="Cichocki N."/>
            <person name="Veneault-Fourrey C."/>
            <person name="LaButti K."/>
            <person name="Lindquist E.A."/>
            <person name="Lipzen A."/>
            <person name="Lundell T."/>
            <person name="Morin E."/>
            <person name="Murat C."/>
            <person name="Riley R."/>
            <person name="Ohm R."/>
            <person name="Sun H."/>
            <person name="Tunlid A."/>
            <person name="Henrissat B."/>
            <person name="Grigoriev I.V."/>
            <person name="Hibbett D.S."/>
            <person name="Martin F."/>
        </authorList>
    </citation>
    <scope>NUCLEOTIDE SEQUENCE [LARGE SCALE GENOMIC DNA]</scope>
    <source>
        <strain evidence="4">F 1598</strain>
    </source>
</reference>
<dbReference type="STRING" id="765440.A0A0C3BCT8"/>
<keyword evidence="1" id="KW-0175">Coiled coil</keyword>
<dbReference type="HOGENOM" id="CLU_025074_0_0_1"/>
<dbReference type="SUPFAM" id="SSF50978">
    <property type="entry name" value="WD40 repeat-like"/>
    <property type="match status" value="1"/>
</dbReference>
<feature type="compositionally biased region" description="Acidic residues" evidence="2">
    <location>
        <begin position="551"/>
        <end position="572"/>
    </location>
</feature>
<protein>
    <submittedName>
        <fullName evidence="3">Uncharacterized protein</fullName>
    </submittedName>
</protein>
<dbReference type="InParanoid" id="A0A0C3BCT8"/>
<reference evidence="3 4" key="1">
    <citation type="submission" date="2014-04" db="EMBL/GenBank/DDBJ databases">
        <authorList>
            <consortium name="DOE Joint Genome Institute"/>
            <person name="Kuo A."/>
            <person name="Tarkka M."/>
            <person name="Buscot F."/>
            <person name="Kohler A."/>
            <person name="Nagy L.G."/>
            <person name="Floudas D."/>
            <person name="Copeland A."/>
            <person name="Barry K.W."/>
            <person name="Cichocki N."/>
            <person name="Veneault-Fourrey C."/>
            <person name="LaButti K."/>
            <person name="Lindquist E.A."/>
            <person name="Lipzen A."/>
            <person name="Lundell T."/>
            <person name="Morin E."/>
            <person name="Murat C."/>
            <person name="Sun H."/>
            <person name="Tunlid A."/>
            <person name="Henrissat B."/>
            <person name="Grigoriev I.V."/>
            <person name="Hibbett D.S."/>
            <person name="Martin F."/>
            <person name="Nordberg H.P."/>
            <person name="Cantor M.N."/>
            <person name="Hua S.X."/>
        </authorList>
    </citation>
    <scope>NUCLEOTIDE SEQUENCE [LARGE SCALE GENOMIC DNA]</scope>
    <source>
        <strain evidence="3 4">F 1598</strain>
    </source>
</reference>
<feature type="coiled-coil region" evidence="1">
    <location>
        <begin position="8"/>
        <end position="35"/>
    </location>
</feature>
<organism evidence="3 4">
    <name type="scientific">Piloderma croceum (strain F 1598)</name>
    <dbReference type="NCBI Taxonomy" id="765440"/>
    <lineage>
        <taxon>Eukaryota</taxon>
        <taxon>Fungi</taxon>
        <taxon>Dikarya</taxon>
        <taxon>Basidiomycota</taxon>
        <taxon>Agaricomycotina</taxon>
        <taxon>Agaricomycetes</taxon>
        <taxon>Agaricomycetidae</taxon>
        <taxon>Atheliales</taxon>
        <taxon>Atheliaceae</taxon>
        <taxon>Piloderma</taxon>
    </lineage>
</organism>
<dbReference type="InterPro" id="IPR036322">
    <property type="entry name" value="WD40_repeat_dom_sf"/>
</dbReference>
<gene>
    <name evidence="3" type="ORF">PILCRDRAFT_87599</name>
</gene>
<dbReference type="InterPro" id="IPR015943">
    <property type="entry name" value="WD40/YVTN_repeat-like_dom_sf"/>
</dbReference>